<proteinExistence type="predicted"/>
<dbReference type="NCBIfam" id="TIGR04409">
    <property type="entry name" value="LptC_YrbK"/>
    <property type="match status" value="1"/>
</dbReference>
<dbReference type="InterPro" id="IPR010664">
    <property type="entry name" value="LipoPS_assembly_LptC-rel"/>
</dbReference>
<gene>
    <name evidence="3" type="ORF">DES43_104185</name>
</gene>
<feature type="transmembrane region" description="Helical" evidence="2">
    <location>
        <begin position="48"/>
        <end position="67"/>
    </location>
</feature>
<keyword evidence="2" id="KW-0812">Transmembrane</keyword>
<evidence type="ECO:0000256" key="1">
    <source>
        <dbReference type="SAM" id="MobiDB-lite"/>
    </source>
</evidence>
<reference evidence="3 4" key="1">
    <citation type="submission" date="2019-03" db="EMBL/GenBank/DDBJ databases">
        <title>Genomic Encyclopedia of Type Strains, Phase IV (KMG-IV): sequencing the most valuable type-strain genomes for metagenomic binning, comparative biology and taxonomic classification.</title>
        <authorList>
            <person name="Goeker M."/>
        </authorList>
    </citation>
    <scope>NUCLEOTIDE SEQUENCE [LARGE SCALE GENOMIC DNA]</scope>
    <source>
        <strain evidence="3 4">DSM 11603</strain>
    </source>
</reference>
<keyword evidence="2" id="KW-0472">Membrane</keyword>
<comment type="caution">
    <text evidence="3">The sequence shown here is derived from an EMBL/GenBank/DDBJ whole genome shotgun (WGS) entry which is preliminary data.</text>
</comment>
<protein>
    <submittedName>
        <fullName evidence="3">Lipopolysaccharide export system protein LptC</fullName>
    </submittedName>
</protein>
<dbReference type="EMBL" id="SNZF01000004">
    <property type="protein sequence ID" value="TDR36859.1"/>
    <property type="molecule type" value="Genomic_DNA"/>
</dbReference>
<sequence>MILSQTTDPIGMEGMLPKPGAAHAGADNRQAAFGRAQQHSRRVRRLKFVVPAIAIALAVAFPLYSYIVAPETVPVATESSAFSDGKLVMSNPKLEGFTKALLPYAMTAVRAIQEAGNEGVIELEGINARLPINAGTTARVDAAKGTYDRASNTLNIDSDVTVTTTDGMVVKLKSAFLDIDKGNMKTEQPVDISRPGSRITSDTMAVEEGGKVMIFENRVRMSIDPAATPADQKKSGDTNATQ</sequence>
<dbReference type="Gene3D" id="2.60.450.10">
    <property type="entry name" value="Lipopolysaccharide (LPS) transport protein A like domain"/>
    <property type="match status" value="1"/>
</dbReference>
<dbReference type="AlphaFoldDB" id="A0A4V3DKY1"/>
<organism evidence="3 4">
    <name type="scientific">Aquamicrobium defluvii</name>
    <dbReference type="NCBI Taxonomy" id="69279"/>
    <lineage>
        <taxon>Bacteria</taxon>
        <taxon>Pseudomonadati</taxon>
        <taxon>Pseudomonadota</taxon>
        <taxon>Alphaproteobacteria</taxon>
        <taxon>Hyphomicrobiales</taxon>
        <taxon>Phyllobacteriaceae</taxon>
        <taxon>Aquamicrobium</taxon>
    </lineage>
</organism>
<dbReference type="InterPro" id="IPR026265">
    <property type="entry name" value="LptC"/>
</dbReference>
<keyword evidence="4" id="KW-1185">Reference proteome</keyword>
<dbReference type="GO" id="GO:0015221">
    <property type="term" value="F:lipopolysaccharide transmembrane transporter activity"/>
    <property type="evidence" value="ECO:0007669"/>
    <property type="project" value="InterPro"/>
</dbReference>
<accession>A0A4V3DKY1</accession>
<name>A0A4V3DKY1_9HYPH</name>
<dbReference type="GO" id="GO:0005886">
    <property type="term" value="C:plasma membrane"/>
    <property type="evidence" value="ECO:0007669"/>
    <property type="project" value="InterPro"/>
</dbReference>
<keyword evidence="2" id="KW-1133">Transmembrane helix</keyword>
<feature type="region of interest" description="Disordered" evidence="1">
    <location>
        <begin position="1"/>
        <end position="24"/>
    </location>
</feature>
<dbReference type="Pfam" id="PF06835">
    <property type="entry name" value="LptC"/>
    <property type="match status" value="1"/>
</dbReference>
<evidence type="ECO:0000256" key="2">
    <source>
        <dbReference type="SAM" id="Phobius"/>
    </source>
</evidence>
<evidence type="ECO:0000313" key="4">
    <source>
        <dbReference type="Proteomes" id="UP000294958"/>
    </source>
</evidence>
<evidence type="ECO:0000313" key="3">
    <source>
        <dbReference type="EMBL" id="TDR36859.1"/>
    </source>
</evidence>
<dbReference type="Proteomes" id="UP000294958">
    <property type="component" value="Unassembled WGS sequence"/>
</dbReference>